<organism evidence="3 4">
    <name type="scientific">Pseudomicrostroma glucosiphilum</name>
    <dbReference type="NCBI Taxonomy" id="1684307"/>
    <lineage>
        <taxon>Eukaryota</taxon>
        <taxon>Fungi</taxon>
        <taxon>Dikarya</taxon>
        <taxon>Basidiomycota</taxon>
        <taxon>Ustilaginomycotina</taxon>
        <taxon>Exobasidiomycetes</taxon>
        <taxon>Microstromatales</taxon>
        <taxon>Microstromatales incertae sedis</taxon>
        <taxon>Pseudomicrostroma</taxon>
    </lineage>
</organism>
<dbReference type="AlphaFoldDB" id="A0A316U8G4"/>
<evidence type="ECO:0000259" key="2">
    <source>
        <dbReference type="Pfam" id="PF10181"/>
    </source>
</evidence>
<reference evidence="3 4" key="1">
    <citation type="journal article" date="2018" name="Mol. Biol. Evol.">
        <title>Broad Genomic Sampling Reveals a Smut Pathogenic Ancestry of the Fungal Clade Ustilaginomycotina.</title>
        <authorList>
            <person name="Kijpornyongpan T."/>
            <person name="Mondo S.J."/>
            <person name="Barry K."/>
            <person name="Sandor L."/>
            <person name="Lee J."/>
            <person name="Lipzen A."/>
            <person name="Pangilinan J."/>
            <person name="LaButti K."/>
            <person name="Hainaut M."/>
            <person name="Henrissat B."/>
            <person name="Grigoriev I.V."/>
            <person name="Spatafora J.W."/>
            <person name="Aime M.C."/>
        </authorList>
    </citation>
    <scope>NUCLEOTIDE SEQUENCE [LARGE SCALE GENOMIC DNA]</scope>
    <source>
        <strain evidence="3 4">MCA 4718</strain>
    </source>
</reference>
<dbReference type="GeneID" id="37016008"/>
<dbReference type="InterPro" id="IPR050585">
    <property type="entry name" value="Xaa-Pro_dipeptidyl-ppase/CocE"/>
</dbReference>
<evidence type="ECO:0000313" key="3">
    <source>
        <dbReference type="EMBL" id="PWN21138.1"/>
    </source>
</evidence>
<proteinExistence type="predicted"/>
<dbReference type="PANTHER" id="PTHR43056">
    <property type="entry name" value="PEPTIDASE S9 PROLYL OLIGOPEPTIDASE"/>
    <property type="match status" value="1"/>
</dbReference>
<dbReference type="SUPFAM" id="SSF69322">
    <property type="entry name" value="Tricorn protease domain 2"/>
    <property type="match status" value="1"/>
</dbReference>
<dbReference type="Pfam" id="PF10181">
    <property type="entry name" value="PIG-H"/>
    <property type="match status" value="1"/>
</dbReference>
<dbReference type="Pfam" id="PF00326">
    <property type="entry name" value="Peptidase_S9"/>
    <property type="match status" value="2"/>
</dbReference>
<dbReference type="GO" id="GO:0006508">
    <property type="term" value="P:proteolysis"/>
    <property type="evidence" value="ECO:0007669"/>
    <property type="project" value="InterPro"/>
</dbReference>
<evidence type="ECO:0000313" key="4">
    <source>
        <dbReference type="Proteomes" id="UP000245942"/>
    </source>
</evidence>
<dbReference type="PANTHER" id="PTHR43056:SF5">
    <property type="entry name" value="PEPTIDASE S9 PROLYL OLIGOPEPTIDASE CATALYTIC DOMAIN-CONTAINING PROTEIN"/>
    <property type="match status" value="1"/>
</dbReference>
<feature type="domain" description="Peptidase S9 prolyl oligopeptidase catalytic" evidence="1">
    <location>
        <begin position="491"/>
        <end position="547"/>
    </location>
</feature>
<dbReference type="GO" id="GO:0008236">
    <property type="term" value="F:serine-type peptidase activity"/>
    <property type="evidence" value="ECO:0007669"/>
    <property type="project" value="InterPro"/>
</dbReference>
<keyword evidence="4" id="KW-1185">Reference proteome</keyword>
<gene>
    <name evidence="3" type="ORF">BCV69DRAFT_298920</name>
</gene>
<keyword evidence="3" id="KW-0378">Hydrolase</keyword>
<dbReference type="SUPFAM" id="SSF53474">
    <property type="entry name" value="alpha/beta-Hydrolases"/>
    <property type="match status" value="2"/>
</dbReference>
<feature type="domain" description="Phosphatidylinositol N-acetylglucosaminyltransferase subunit H conserved" evidence="2">
    <location>
        <begin position="650"/>
        <end position="732"/>
    </location>
</feature>
<dbReference type="Gene3D" id="3.40.50.1820">
    <property type="entry name" value="alpha/beta hydrolase"/>
    <property type="match status" value="2"/>
</dbReference>
<dbReference type="InterPro" id="IPR029058">
    <property type="entry name" value="AB_hydrolase_fold"/>
</dbReference>
<dbReference type="RefSeq" id="XP_025348298.1">
    <property type="nucleotide sequence ID" value="XM_025494274.1"/>
</dbReference>
<dbReference type="InterPro" id="IPR019328">
    <property type="entry name" value="PIGH-H_dom"/>
</dbReference>
<dbReference type="EMBL" id="KZ819326">
    <property type="protein sequence ID" value="PWN21138.1"/>
    <property type="molecule type" value="Genomic_DNA"/>
</dbReference>
<dbReference type="STRING" id="1684307.A0A316U8G4"/>
<dbReference type="InterPro" id="IPR001375">
    <property type="entry name" value="Peptidase_S9_cat"/>
</dbReference>
<evidence type="ECO:0000259" key="1">
    <source>
        <dbReference type="Pfam" id="PF00326"/>
    </source>
</evidence>
<dbReference type="Proteomes" id="UP000245942">
    <property type="component" value="Unassembled WGS sequence"/>
</dbReference>
<name>A0A316U8G4_9BASI</name>
<protein>
    <submittedName>
        <fullName evidence="3">Alpha/beta-hydrolase</fullName>
    </submittedName>
</protein>
<sequence>MARRTIAPYGTWKSPITPELLTSKAVTFGELAVPSLSKSPSASHLIFIENRPQEQGRAAVIRWSLDKSTSTTAQVGQDLTLAKFNARSGVHEYGGGAVAASSVDGSVIFTDYKPNDWGVYRVKDATTSTPSEPERITPDSPPLRYGGFVPHPTKPHLILAIQEDHTIDEPSKVVNTLVLIDASAKSVTELQSGRDFYSFAAWSPRGDFVAWVTWQHPSMPWWDAETWVARFDETTSDHKASLVDAKPIAGTKGGESVQHPIWLPRPAGHTGPDTLLFTSDRTSFSNPYKITVEKSGAGLSLGEIKPILPSPLKADFIRPQWTMGNSHFLPLDSDVIVSVLIRGSTESLALVSVSSGRVTELSSSYIAFGQLRKVSSTSIAAVVAKSDAPSTVVVIDLEQAIKGSSTSIDDHNVRPIKASSDLISSGQIPASFLSIPEDFEFPTTLPDGTPATSYGILYPPTNPNFSAAKGSAPPCIFKIHGGPTSAASKAMSLEVNYWTSRGYSICFVNYGGSTGYGREYMLRLNDNWGLVDVLDCCAAAKYLTSRRAPSTDEGKQVREMTATAQAQWKALEERYDSSGSVRVTLKNHKKQWSLFDALALPATTGLAALIPYLQAVPTNTSILTAPLIAGAAYIAFKSSSVLSEAVFASPTLGLQLETTRGLQLPFLSKPLFQRISATHVPRDRVLDVMVNTTVKGWSIRDYLAVGIRSHPMGAGSAKAGSKAVTRNLKVLFPHLEPRLPIVERIYKAIYPVIFSSSSNPVANAANVPPLRSQVDEKAEARLGTPRIKDAIISGGSAGGFTVLACLTKQPYVFSAGCSLYGVSELQALAEESHKFESNYLFRLLGGTPKEVPQIYHDRSPLYSASEVRSPVLVLQGSIDKVVPPNQAHLMVEGIKAAKGGADRVKYIEFEGEGHGFRQAANIITALNEEQDWYLTKLHLDQSQ</sequence>
<dbReference type="OrthoDB" id="43744at2759"/>
<accession>A0A316U8G4</accession>
<feature type="domain" description="Peptidase S9 prolyl oligopeptidase catalytic" evidence="1">
    <location>
        <begin position="790"/>
        <end position="937"/>
    </location>
</feature>